<dbReference type="Gene3D" id="3.40.50.720">
    <property type="entry name" value="NAD(P)-binding Rossmann-like Domain"/>
    <property type="match status" value="2"/>
</dbReference>
<evidence type="ECO:0000313" key="4">
    <source>
        <dbReference type="Proteomes" id="UP000031982"/>
    </source>
</evidence>
<dbReference type="InterPro" id="IPR006140">
    <property type="entry name" value="D-isomer_DH_NAD-bd"/>
</dbReference>
<dbReference type="InterPro" id="IPR036291">
    <property type="entry name" value="NAD(P)-bd_dom_sf"/>
</dbReference>
<dbReference type="InterPro" id="IPR014215">
    <property type="entry name" value="Dipicolinic_acid_synth_A"/>
</dbReference>
<dbReference type="EMBL" id="JXLP01000001">
    <property type="protein sequence ID" value="KIL80630.1"/>
    <property type="molecule type" value="Genomic_DNA"/>
</dbReference>
<dbReference type="Pfam" id="PF16924">
    <property type="entry name" value="DpaA_N"/>
    <property type="match status" value="1"/>
</dbReference>
<evidence type="ECO:0000313" key="3">
    <source>
        <dbReference type="EMBL" id="KIL80630.1"/>
    </source>
</evidence>
<reference evidence="3 4" key="1">
    <citation type="submission" date="2015-01" db="EMBL/GenBank/DDBJ databases">
        <title>Genome Assembly of Bacillus badius MTCC 1458.</title>
        <authorList>
            <person name="Verma A."/>
            <person name="Khatri I."/>
            <person name="Mual P."/>
            <person name="Subramanian S."/>
            <person name="Krishnamurthi S."/>
        </authorList>
    </citation>
    <scope>NUCLEOTIDE SEQUENCE [LARGE SCALE GENOMIC DNA]</scope>
    <source>
        <strain evidence="3 4">MTCC 1458</strain>
    </source>
</reference>
<feature type="domain" description="D-isomer specific 2-hydroxyacid dehydrogenase NAD-binding" evidence="1">
    <location>
        <begin position="264"/>
        <end position="357"/>
    </location>
</feature>
<gene>
    <name evidence="3" type="ORF">SD77_0478</name>
</gene>
<evidence type="ECO:0000259" key="1">
    <source>
        <dbReference type="Pfam" id="PF02826"/>
    </source>
</evidence>
<accession>A0ABR5B0W5</accession>
<name>A0ABR5B0W5_BACBA</name>
<dbReference type="SUPFAM" id="SSF51735">
    <property type="entry name" value="NAD(P)-binding Rossmann-fold domains"/>
    <property type="match status" value="1"/>
</dbReference>
<organism evidence="3 4">
    <name type="scientific">Bacillus badius</name>
    <dbReference type="NCBI Taxonomy" id="1455"/>
    <lineage>
        <taxon>Bacteria</taxon>
        <taxon>Bacillati</taxon>
        <taxon>Bacillota</taxon>
        <taxon>Bacilli</taxon>
        <taxon>Bacillales</taxon>
        <taxon>Bacillaceae</taxon>
        <taxon>Pseudobacillus</taxon>
    </lineage>
</organism>
<protein>
    <submittedName>
        <fullName evidence="3">Dipicolinate synthase subunit A</fullName>
    </submittedName>
</protein>
<dbReference type="Pfam" id="PF02826">
    <property type="entry name" value="2-Hacid_dh_C"/>
    <property type="match status" value="1"/>
</dbReference>
<comment type="caution">
    <text evidence="3">The sequence shown here is derived from an EMBL/GenBank/DDBJ whole genome shotgun (WGS) entry which is preliminary data.</text>
</comment>
<dbReference type="InterPro" id="IPR031629">
    <property type="entry name" value="DpaA_N"/>
</dbReference>
<sequence length="411" mass="44591">MKIEVCLQSFLFYSWMRSVDFRSRRFAFRGAVGEPSASISRVDNVQEPCNDICLKINRSNGLKTMLKRKGFDSGSLSSANGSLLQNARGFLLFISPKSYFFIQCRSEKKGMVKTMLTGLQVAVLGGDARQLEIIRKLTELDAKVYLVGFDQLEQSFAGAVKEKLEELPFHELDALILPVAGLQPTGEIETVFSSAHPQLTKTMLSKTPDHCLLFTGISPPVLTKLAEQAGRTLIRLFDRDDVAIYNSIPTAEGAVMMAIQHTDFTIHGSSVAVLGMGRVGMSVARTFANLGANVKLGARKSEHLARAIEMGLTPFSIDQLPQQAESLDLIINTIPSLVITSQAIAKMKPHVFIIDLASKPGGTDFQFAKKRGIKAILALGLPGIVAPKTAGQILAGVITDLLKDAAITKGE</sequence>
<evidence type="ECO:0000259" key="2">
    <source>
        <dbReference type="Pfam" id="PF16924"/>
    </source>
</evidence>
<dbReference type="NCBIfam" id="NF006162">
    <property type="entry name" value="PRK08306.1"/>
    <property type="match status" value="1"/>
</dbReference>
<keyword evidence="4" id="KW-1185">Reference proteome</keyword>
<dbReference type="Proteomes" id="UP000031982">
    <property type="component" value="Unassembled WGS sequence"/>
</dbReference>
<proteinExistence type="predicted"/>
<dbReference type="NCBIfam" id="TIGR02853">
    <property type="entry name" value="spore_dpaA"/>
    <property type="match status" value="1"/>
</dbReference>
<feature type="domain" description="Dipicolinate synthase subunit A N-terminal" evidence="2">
    <location>
        <begin position="120"/>
        <end position="236"/>
    </location>
</feature>